<name>A0ABY8C138_9MICO</name>
<evidence type="ECO:0000259" key="2">
    <source>
        <dbReference type="SMART" id="SM00867"/>
    </source>
</evidence>
<dbReference type="RefSeq" id="WP_275278088.1">
    <property type="nucleotide sequence ID" value="NZ_CP119108.1"/>
</dbReference>
<organism evidence="3 4">
    <name type="scientific">Microbacterium horticulturae</name>
    <dbReference type="NCBI Taxonomy" id="3028316"/>
    <lineage>
        <taxon>Bacteria</taxon>
        <taxon>Bacillati</taxon>
        <taxon>Actinomycetota</taxon>
        <taxon>Actinomycetes</taxon>
        <taxon>Micrococcales</taxon>
        <taxon>Microbacteriaceae</taxon>
        <taxon>Microbacterium</taxon>
    </lineage>
</organism>
<evidence type="ECO:0000313" key="4">
    <source>
        <dbReference type="Proteomes" id="UP001214553"/>
    </source>
</evidence>
<dbReference type="Gene3D" id="2.40.128.110">
    <property type="entry name" value="Lipid/polyisoprenoid-binding, YceI-like"/>
    <property type="match status" value="1"/>
</dbReference>
<dbReference type="PANTHER" id="PTHR34406">
    <property type="entry name" value="PROTEIN YCEI"/>
    <property type="match status" value="1"/>
</dbReference>
<accession>A0ABY8C138</accession>
<protein>
    <submittedName>
        <fullName evidence="3">YceI family protein</fullName>
    </submittedName>
</protein>
<gene>
    <name evidence="3" type="ORF">PU630_16195</name>
</gene>
<evidence type="ECO:0000313" key="3">
    <source>
        <dbReference type="EMBL" id="WEG08761.1"/>
    </source>
</evidence>
<dbReference type="InterPro" id="IPR007372">
    <property type="entry name" value="Lipid/polyisoprenoid-bd_YceI"/>
</dbReference>
<proteinExistence type="inferred from homology"/>
<feature type="domain" description="Lipid/polyisoprenoid-binding YceI-like" evidence="2">
    <location>
        <begin position="62"/>
        <end position="228"/>
    </location>
</feature>
<dbReference type="SUPFAM" id="SSF101874">
    <property type="entry name" value="YceI-like"/>
    <property type="match status" value="1"/>
</dbReference>
<dbReference type="SMART" id="SM00867">
    <property type="entry name" value="YceI"/>
    <property type="match status" value="1"/>
</dbReference>
<keyword evidence="4" id="KW-1185">Reference proteome</keyword>
<dbReference type="InterPro" id="IPR036761">
    <property type="entry name" value="TTHA0802/YceI-like_sf"/>
</dbReference>
<dbReference type="PANTHER" id="PTHR34406:SF1">
    <property type="entry name" value="PROTEIN YCEI"/>
    <property type="match status" value="1"/>
</dbReference>
<sequence length="230" mass="23850">MKRRTAIALITAGAVVVVGAVVALAGPVFYRDVIVGAPDPTPTVATGATAGATVEPAEVQGAWTVSDGSYAGYRVDEVLNGTDVTVDGRTEKVTGTVTIDDAAVTAASFTVDVDSIATDQGSRDSYFRNTALQTFRYPTATFTLTKPVAAASSPQVGVKQTVTATGELTLHGQTRTVSVPMDLLFDGETAQVAGSIPITFADYGVQAPNLGFVKVEDHGFVEFSLVLTEK</sequence>
<dbReference type="EMBL" id="CP119108">
    <property type="protein sequence ID" value="WEG08761.1"/>
    <property type="molecule type" value="Genomic_DNA"/>
</dbReference>
<evidence type="ECO:0000256" key="1">
    <source>
        <dbReference type="ARBA" id="ARBA00008812"/>
    </source>
</evidence>
<comment type="similarity">
    <text evidence="1">Belongs to the UPF0312 family.</text>
</comment>
<reference evidence="3 4" key="1">
    <citation type="submission" date="2023-03" db="EMBL/GenBank/DDBJ databases">
        <title>Genome sequence of Microbacterium sp. KACC 23027.</title>
        <authorList>
            <person name="Kim S."/>
            <person name="Heo J."/>
            <person name="Kwon S.-W."/>
        </authorList>
    </citation>
    <scope>NUCLEOTIDE SEQUENCE [LARGE SCALE GENOMIC DNA]</scope>
    <source>
        <strain evidence="3 4">KACC 23027</strain>
    </source>
</reference>
<dbReference type="Pfam" id="PF04264">
    <property type="entry name" value="YceI"/>
    <property type="match status" value="1"/>
</dbReference>
<dbReference type="Proteomes" id="UP001214553">
    <property type="component" value="Chromosome"/>
</dbReference>